<evidence type="ECO:0000256" key="3">
    <source>
        <dbReference type="ARBA" id="ARBA00022485"/>
    </source>
</evidence>
<evidence type="ECO:0000313" key="17">
    <source>
        <dbReference type="EMBL" id="MPC12267.1"/>
    </source>
</evidence>
<dbReference type="InterPro" id="IPR004036">
    <property type="entry name" value="Endonuclease-III-like_CS2"/>
</dbReference>
<evidence type="ECO:0000256" key="11">
    <source>
        <dbReference type="ARBA" id="ARBA00023239"/>
    </source>
</evidence>
<dbReference type="InterPro" id="IPR030841">
    <property type="entry name" value="NTH1"/>
</dbReference>
<dbReference type="EC" id="3.2.2.-" evidence="14"/>
<dbReference type="InterPro" id="IPR023170">
    <property type="entry name" value="HhH_base_excis_C"/>
</dbReference>
<dbReference type="Pfam" id="PF00633">
    <property type="entry name" value="HHH"/>
    <property type="match status" value="1"/>
</dbReference>
<evidence type="ECO:0000259" key="16">
    <source>
        <dbReference type="SMART" id="SM00478"/>
    </source>
</evidence>
<evidence type="ECO:0000256" key="1">
    <source>
        <dbReference type="ARBA" id="ARBA00001966"/>
    </source>
</evidence>
<comment type="catalytic activity">
    <reaction evidence="13 14">
        <text>2'-deoxyribonucleotide-(2'-deoxyribose 5'-phosphate)-2'-deoxyribonucleotide-DNA = a 3'-end 2'-deoxyribonucleotide-(2,3-dehydro-2,3-deoxyribose 5'-phosphate)-DNA + a 5'-end 5'-phospho-2'-deoxyribonucleoside-DNA + H(+)</text>
        <dbReference type="Rhea" id="RHEA:66592"/>
        <dbReference type="Rhea" id="RHEA-COMP:13180"/>
        <dbReference type="Rhea" id="RHEA-COMP:16897"/>
        <dbReference type="Rhea" id="RHEA-COMP:17067"/>
        <dbReference type="ChEBI" id="CHEBI:15378"/>
        <dbReference type="ChEBI" id="CHEBI:136412"/>
        <dbReference type="ChEBI" id="CHEBI:157695"/>
        <dbReference type="ChEBI" id="CHEBI:167181"/>
        <dbReference type="EC" id="4.2.99.18"/>
    </reaction>
</comment>
<feature type="region of interest" description="Disordered" evidence="15">
    <location>
        <begin position="301"/>
        <end position="321"/>
    </location>
</feature>
<feature type="region of interest" description="Disordered" evidence="15">
    <location>
        <begin position="44"/>
        <end position="79"/>
    </location>
</feature>
<evidence type="ECO:0000256" key="5">
    <source>
        <dbReference type="ARBA" id="ARBA00022763"/>
    </source>
</evidence>
<dbReference type="GO" id="GO:0051539">
    <property type="term" value="F:4 iron, 4 sulfur cluster binding"/>
    <property type="evidence" value="ECO:0007669"/>
    <property type="project" value="UniProtKB-KW"/>
</dbReference>
<keyword evidence="6 14" id="KW-0378">Hydrolase</keyword>
<dbReference type="OrthoDB" id="2099276at2759"/>
<feature type="compositionally biased region" description="Gly residues" evidence="15">
    <location>
        <begin position="65"/>
        <end position="75"/>
    </location>
</feature>
<dbReference type="InterPro" id="IPR003265">
    <property type="entry name" value="HhH-GPD_domain"/>
</dbReference>
<dbReference type="CDD" id="cd00056">
    <property type="entry name" value="ENDO3c"/>
    <property type="match status" value="1"/>
</dbReference>
<dbReference type="FunFam" id="1.10.340.30:FF:000005">
    <property type="entry name" value="Endonuclease III-like protein 1"/>
    <property type="match status" value="1"/>
</dbReference>
<dbReference type="GO" id="GO:0000703">
    <property type="term" value="F:oxidized pyrimidine nucleobase lesion DNA N-glycosylase activity"/>
    <property type="evidence" value="ECO:0007669"/>
    <property type="project" value="UniProtKB-UniRule"/>
</dbReference>
<comment type="caution">
    <text evidence="14">Lacks conserved residue(s) required for the propagation of feature annotation.</text>
</comment>
<dbReference type="GO" id="GO:0005634">
    <property type="term" value="C:nucleus"/>
    <property type="evidence" value="ECO:0007669"/>
    <property type="project" value="UniProtKB-SubCell"/>
</dbReference>
<proteinExistence type="inferred from homology"/>
<dbReference type="PROSITE" id="PS01155">
    <property type="entry name" value="ENDONUCLEASE_III_2"/>
    <property type="match status" value="1"/>
</dbReference>
<dbReference type="SMART" id="SM00525">
    <property type="entry name" value="FES"/>
    <property type="match status" value="1"/>
</dbReference>
<dbReference type="Gene3D" id="1.10.340.30">
    <property type="entry name" value="Hypothetical protein, domain 2"/>
    <property type="match status" value="1"/>
</dbReference>
<keyword evidence="18" id="KW-1185">Reference proteome</keyword>
<evidence type="ECO:0000256" key="4">
    <source>
        <dbReference type="ARBA" id="ARBA00022723"/>
    </source>
</evidence>
<comment type="function">
    <text evidence="14">Bifunctional DNA N-glycosylase with associated apurinic/apyrimidinic (AP) lyase function that catalyzes the first step in base excision repair (BER), the primary repair pathway for the repair of oxidative DNA damage. The DNA N-glycosylase activity releases the damaged DNA base from DNA by cleaving the N-glycosidic bond, leaving an AP site. The AP lyase activity cleaves the phosphodiester bond 3' to the AP site by a beta-elimination. Primarily recognizes and repairs oxidative base damage of pyrimidines.</text>
</comment>
<evidence type="ECO:0000256" key="7">
    <source>
        <dbReference type="ARBA" id="ARBA00022946"/>
    </source>
</evidence>
<keyword evidence="14" id="KW-0539">Nucleus</keyword>
<dbReference type="EC" id="4.2.99.18" evidence="14"/>
<comment type="caution">
    <text evidence="17">The sequence shown here is derived from an EMBL/GenBank/DDBJ whole genome shotgun (WGS) entry which is preliminary data.</text>
</comment>
<dbReference type="PANTHER" id="PTHR43286">
    <property type="entry name" value="ENDONUCLEASE III-LIKE PROTEIN 1"/>
    <property type="match status" value="1"/>
</dbReference>
<keyword evidence="17" id="KW-0540">Nuclease</keyword>
<keyword evidence="9" id="KW-0411">Iron-sulfur</keyword>
<keyword evidence="7" id="KW-0809">Transit peptide</keyword>
<keyword evidence="10 14" id="KW-0234">DNA repair</keyword>
<evidence type="ECO:0000256" key="6">
    <source>
        <dbReference type="ARBA" id="ARBA00022801"/>
    </source>
</evidence>
<protein>
    <recommendedName>
        <fullName evidence="14">Endonuclease III homolog</fullName>
        <ecNumber evidence="14">3.2.2.-</ecNumber>
        <ecNumber evidence="14">4.2.99.18</ecNumber>
    </recommendedName>
    <alternativeName>
        <fullName evidence="14">Bifunctional DNA N-glycosylase/DNA-(apurinic or apyrimidinic site) lyase</fullName>
        <shortName evidence="14">DNA glycosylase/AP lyase</shortName>
    </alternativeName>
</protein>
<evidence type="ECO:0000256" key="15">
    <source>
        <dbReference type="SAM" id="MobiDB-lite"/>
    </source>
</evidence>
<reference evidence="17 18" key="1">
    <citation type="submission" date="2019-05" db="EMBL/GenBank/DDBJ databases">
        <title>Another draft genome of Portunus trituberculatus and its Hox gene families provides insights of decapod evolution.</title>
        <authorList>
            <person name="Jeong J.-H."/>
            <person name="Song I."/>
            <person name="Kim S."/>
            <person name="Choi T."/>
            <person name="Kim D."/>
            <person name="Ryu S."/>
            <person name="Kim W."/>
        </authorList>
    </citation>
    <scope>NUCLEOTIDE SEQUENCE [LARGE SCALE GENOMIC DNA]</scope>
    <source>
        <tissue evidence="17">Muscle</tissue>
    </source>
</reference>
<dbReference type="HAMAP" id="MF_03183">
    <property type="entry name" value="Endonuclease_III_Nth"/>
    <property type="match status" value="1"/>
</dbReference>
<evidence type="ECO:0000256" key="12">
    <source>
        <dbReference type="ARBA" id="ARBA00023295"/>
    </source>
</evidence>
<dbReference type="FunFam" id="1.10.1670.10:FF:000003">
    <property type="entry name" value="Endonuclease III homolog"/>
    <property type="match status" value="1"/>
</dbReference>
<keyword evidence="14" id="KW-0496">Mitochondrion</keyword>
<dbReference type="PANTHER" id="PTHR43286:SF1">
    <property type="entry name" value="ENDONUCLEASE III-LIKE PROTEIN 1"/>
    <property type="match status" value="1"/>
</dbReference>
<dbReference type="Proteomes" id="UP000324222">
    <property type="component" value="Unassembled WGS sequence"/>
</dbReference>
<dbReference type="SMART" id="SM00478">
    <property type="entry name" value="ENDO3c"/>
    <property type="match status" value="1"/>
</dbReference>
<sequence length="321" mass="35462">MEARQVVVVQSDAADSDSDIPVKRLLRRMKNRKHVEVKYELKDEASTLPASEEHQATASVQSNGGSDGGGDGGSGWEPPLWKQVLENLQTMRAARDAPVDSMGAEQCMDQGVKPKVYRFQVLISLMLSSQTKDQVTHAAMTKLRQHGLTPDNLLATPDATLGELIYPVGFWKKKVVYIKKTCEILKRDYEGDIPSTVKEMCQLPGVGPKMAHLCMDIGWGKLTGIGVDTHVHRISNRLGWTQCPTKTPEETRLALEAWMPKELWSNTNLLMVGFGQQVCLPVGPKCGECLNKALCPYGRNAPLTSPKKGSPRKSQKRKGQE</sequence>
<dbReference type="GO" id="GO:0005739">
    <property type="term" value="C:mitochondrion"/>
    <property type="evidence" value="ECO:0007669"/>
    <property type="project" value="UniProtKB-SubCell"/>
</dbReference>
<dbReference type="AlphaFoldDB" id="A0A5B7CR24"/>
<name>A0A5B7CR24_PORTR</name>
<evidence type="ECO:0000256" key="8">
    <source>
        <dbReference type="ARBA" id="ARBA00023004"/>
    </source>
</evidence>
<feature type="compositionally biased region" description="Basic residues" evidence="15">
    <location>
        <begin position="309"/>
        <end position="321"/>
    </location>
</feature>
<dbReference type="SUPFAM" id="SSF48150">
    <property type="entry name" value="DNA-glycosylase"/>
    <property type="match status" value="1"/>
</dbReference>
<dbReference type="InterPro" id="IPR000445">
    <property type="entry name" value="HhH_motif"/>
</dbReference>
<comment type="subcellular location">
    <subcellularLocation>
        <location evidence="14">Nucleus</location>
    </subcellularLocation>
    <subcellularLocation>
        <location evidence="14">Mitochondrion</location>
    </subcellularLocation>
</comment>
<dbReference type="Gene3D" id="1.10.1670.10">
    <property type="entry name" value="Helix-hairpin-Helix base-excision DNA repair enzymes (C-terminal)"/>
    <property type="match status" value="1"/>
</dbReference>
<evidence type="ECO:0000256" key="9">
    <source>
        <dbReference type="ARBA" id="ARBA00023014"/>
    </source>
</evidence>
<dbReference type="GO" id="GO:0006285">
    <property type="term" value="P:base-excision repair, AP site formation"/>
    <property type="evidence" value="ECO:0007669"/>
    <property type="project" value="UniProtKB-UniRule"/>
</dbReference>
<keyword evidence="5 14" id="KW-0227">DNA damage</keyword>
<keyword evidence="4" id="KW-0479">Metal-binding</keyword>
<feature type="domain" description="HhH-GPD" evidence="16">
    <location>
        <begin position="127"/>
        <end position="277"/>
    </location>
</feature>
<gene>
    <name evidence="17" type="primary">NTHL1</name>
    <name evidence="14" type="synonym">NTH1</name>
    <name evidence="17" type="ORF">E2C01_004949</name>
</gene>
<comment type="cofactor">
    <cofactor evidence="1">
        <name>[4Fe-4S] cluster</name>
        <dbReference type="ChEBI" id="CHEBI:49883"/>
    </cofactor>
</comment>
<evidence type="ECO:0000256" key="2">
    <source>
        <dbReference type="ARBA" id="ARBA00008343"/>
    </source>
</evidence>
<organism evidence="17 18">
    <name type="scientific">Portunus trituberculatus</name>
    <name type="common">Swimming crab</name>
    <name type="synonym">Neptunus trituberculatus</name>
    <dbReference type="NCBI Taxonomy" id="210409"/>
    <lineage>
        <taxon>Eukaryota</taxon>
        <taxon>Metazoa</taxon>
        <taxon>Ecdysozoa</taxon>
        <taxon>Arthropoda</taxon>
        <taxon>Crustacea</taxon>
        <taxon>Multicrustacea</taxon>
        <taxon>Malacostraca</taxon>
        <taxon>Eumalacostraca</taxon>
        <taxon>Eucarida</taxon>
        <taxon>Decapoda</taxon>
        <taxon>Pleocyemata</taxon>
        <taxon>Brachyura</taxon>
        <taxon>Eubrachyura</taxon>
        <taxon>Portunoidea</taxon>
        <taxon>Portunidae</taxon>
        <taxon>Portuninae</taxon>
        <taxon>Portunus</taxon>
    </lineage>
</organism>
<dbReference type="GO" id="GO:0046872">
    <property type="term" value="F:metal ion binding"/>
    <property type="evidence" value="ECO:0007669"/>
    <property type="project" value="UniProtKB-KW"/>
</dbReference>
<comment type="similarity">
    <text evidence="2 14">Belongs to the Nth/MutY family.</text>
</comment>
<feature type="compositionally biased region" description="Basic and acidic residues" evidence="15">
    <location>
        <begin position="44"/>
        <end position="55"/>
    </location>
</feature>
<evidence type="ECO:0000256" key="13">
    <source>
        <dbReference type="ARBA" id="ARBA00044632"/>
    </source>
</evidence>
<keyword evidence="11 14" id="KW-0456">Lyase</keyword>
<dbReference type="GO" id="GO:0003677">
    <property type="term" value="F:DNA binding"/>
    <property type="evidence" value="ECO:0007669"/>
    <property type="project" value="UniProtKB-UniRule"/>
</dbReference>
<keyword evidence="12 14" id="KW-0326">Glycosidase</keyword>
<evidence type="ECO:0000256" key="10">
    <source>
        <dbReference type="ARBA" id="ARBA00023204"/>
    </source>
</evidence>
<evidence type="ECO:0000256" key="14">
    <source>
        <dbReference type="HAMAP-Rule" id="MF_03183"/>
    </source>
</evidence>
<dbReference type="GO" id="GO:0006289">
    <property type="term" value="P:nucleotide-excision repair"/>
    <property type="evidence" value="ECO:0007669"/>
    <property type="project" value="TreeGrafter"/>
</dbReference>
<dbReference type="InterPro" id="IPR003651">
    <property type="entry name" value="Endonuclease3_FeS-loop_motif"/>
</dbReference>
<keyword evidence="17" id="KW-0255">Endonuclease</keyword>
<keyword evidence="3" id="KW-0004">4Fe-4S</keyword>
<dbReference type="EMBL" id="VSRR010000207">
    <property type="protein sequence ID" value="MPC12267.1"/>
    <property type="molecule type" value="Genomic_DNA"/>
</dbReference>
<dbReference type="GO" id="GO:0140078">
    <property type="term" value="F:class I DNA-(apurinic or apyrimidinic site) endonuclease activity"/>
    <property type="evidence" value="ECO:0007669"/>
    <property type="project" value="UniProtKB-EC"/>
</dbReference>
<evidence type="ECO:0000313" key="18">
    <source>
        <dbReference type="Proteomes" id="UP000324222"/>
    </source>
</evidence>
<dbReference type="InterPro" id="IPR011257">
    <property type="entry name" value="DNA_glycosylase"/>
</dbReference>
<accession>A0A5B7CR24</accession>
<keyword evidence="8" id="KW-0408">Iron</keyword>
<dbReference type="Pfam" id="PF00730">
    <property type="entry name" value="HhH-GPD"/>
    <property type="match status" value="1"/>
</dbReference>